<sequence>YIQLVEDSQASNAEVLVFSSLHVSGEQLNQLTGVAAILNFPLIIDSDIEESDDESDSKAPLTPSSG</sequence>
<protein>
    <submittedName>
        <fullName evidence="1">Translation factor pelota</fullName>
    </submittedName>
</protein>
<accession>A0ACC1KB25</accession>
<dbReference type="EMBL" id="JANBUK010001580">
    <property type="protein sequence ID" value="KAJ2779422.1"/>
    <property type="molecule type" value="Genomic_DNA"/>
</dbReference>
<feature type="non-terminal residue" evidence="1">
    <location>
        <position position="1"/>
    </location>
</feature>
<comment type="caution">
    <text evidence="1">The sequence shown here is derived from an EMBL/GenBank/DDBJ whole genome shotgun (WGS) entry which is preliminary data.</text>
</comment>
<proteinExistence type="predicted"/>
<keyword evidence="2" id="KW-1185">Reference proteome</keyword>
<evidence type="ECO:0000313" key="2">
    <source>
        <dbReference type="Proteomes" id="UP001140066"/>
    </source>
</evidence>
<name>A0ACC1KB25_9FUNG</name>
<dbReference type="Proteomes" id="UP001140066">
    <property type="component" value="Unassembled WGS sequence"/>
</dbReference>
<reference evidence="1" key="1">
    <citation type="submission" date="2022-07" db="EMBL/GenBank/DDBJ databases">
        <title>Phylogenomic reconstructions and comparative analyses of Kickxellomycotina fungi.</title>
        <authorList>
            <person name="Reynolds N.K."/>
            <person name="Stajich J.E."/>
            <person name="Barry K."/>
            <person name="Grigoriev I.V."/>
            <person name="Crous P."/>
            <person name="Smith M.E."/>
        </authorList>
    </citation>
    <scope>NUCLEOTIDE SEQUENCE</scope>
    <source>
        <strain evidence="1">BCRC 34191</strain>
    </source>
</reference>
<gene>
    <name evidence="1" type="primary">DOM34_1</name>
    <name evidence="1" type="ORF">GGI18_003933</name>
</gene>
<evidence type="ECO:0000313" key="1">
    <source>
        <dbReference type="EMBL" id="KAJ2779422.1"/>
    </source>
</evidence>
<organism evidence="1 2">
    <name type="scientific">Coemansia linderi</name>
    <dbReference type="NCBI Taxonomy" id="2663919"/>
    <lineage>
        <taxon>Eukaryota</taxon>
        <taxon>Fungi</taxon>
        <taxon>Fungi incertae sedis</taxon>
        <taxon>Zoopagomycota</taxon>
        <taxon>Kickxellomycotina</taxon>
        <taxon>Kickxellomycetes</taxon>
        <taxon>Kickxellales</taxon>
        <taxon>Kickxellaceae</taxon>
        <taxon>Coemansia</taxon>
    </lineage>
</organism>